<reference evidence="2" key="1">
    <citation type="submission" date="2021-02" db="EMBL/GenBank/DDBJ databases">
        <title>Genome sequence Cadophora malorum strain M34.</title>
        <authorList>
            <person name="Stefanovic E."/>
            <person name="Vu D."/>
            <person name="Scully C."/>
            <person name="Dijksterhuis J."/>
            <person name="Roader J."/>
            <person name="Houbraken J."/>
        </authorList>
    </citation>
    <scope>NUCLEOTIDE SEQUENCE</scope>
    <source>
        <strain evidence="2">M34</strain>
    </source>
</reference>
<feature type="domain" description="Heterokaryon incompatibility" evidence="1">
    <location>
        <begin position="90"/>
        <end position="198"/>
    </location>
</feature>
<dbReference type="PANTHER" id="PTHR10622">
    <property type="entry name" value="HET DOMAIN-CONTAINING PROTEIN"/>
    <property type="match status" value="1"/>
</dbReference>
<protein>
    <recommendedName>
        <fullName evidence="1">Heterokaryon incompatibility domain-containing protein</fullName>
    </recommendedName>
</protein>
<evidence type="ECO:0000313" key="3">
    <source>
        <dbReference type="Proteomes" id="UP000664132"/>
    </source>
</evidence>
<dbReference type="Proteomes" id="UP000664132">
    <property type="component" value="Unassembled WGS sequence"/>
</dbReference>
<dbReference type="PANTHER" id="PTHR10622:SF11">
    <property type="entry name" value="HET-DOMAIN-CONTAINING PROTEIN"/>
    <property type="match status" value="1"/>
</dbReference>
<name>A0A8H7T0K6_9HELO</name>
<dbReference type="AlphaFoldDB" id="A0A8H7T0K6"/>
<dbReference type="EMBL" id="JAFJYH010000579">
    <property type="protein sequence ID" value="KAG4410821.1"/>
    <property type="molecule type" value="Genomic_DNA"/>
</dbReference>
<sequence>MPNREWFEHPTPYYLSLTSRVSAVLQGDCLNTTSSPTFTSLRFYATSTARQLPRTPLPAILEPRRTMHMLRYDDGDLSLTQFEENDIPEYAILSHTWEQDNNKEVAYAEVMSGTGQGKTGFEKIRFCGERAGKDGLSYFWLDTCCINKENKAELRRSINSKFRWYRNACRCYIYLSDVLTRKRKATDQSPEQTWELSFQKSRWFT</sequence>
<gene>
    <name evidence="2" type="ORF">IFR04_016040</name>
</gene>
<organism evidence="2 3">
    <name type="scientific">Cadophora malorum</name>
    <dbReference type="NCBI Taxonomy" id="108018"/>
    <lineage>
        <taxon>Eukaryota</taxon>
        <taxon>Fungi</taxon>
        <taxon>Dikarya</taxon>
        <taxon>Ascomycota</taxon>
        <taxon>Pezizomycotina</taxon>
        <taxon>Leotiomycetes</taxon>
        <taxon>Helotiales</taxon>
        <taxon>Ploettnerulaceae</taxon>
        <taxon>Cadophora</taxon>
    </lineage>
</organism>
<comment type="caution">
    <text evidence="2">The sequence shown here is derived from an EMBL/GenBank/DDBJ whole genome shotgun (WGS) entry which is preliminary data.</text>
</comment>
<accession>A0A8H7T0K6</accession>
<dbReference type="Pfam" id="PF06985">
    <property type="entry name" value="HET"/>
    <property type="match status" value="1"/>
</dbReference>
<proteinExistence type="predicted"/>
<evidence type="ECO:0000313" key="2">
    <source>
        <dbReference type="EMBL" id="KAG4410821.1"/>
    </source>
</evidence>
<dbReference type="OrthoDB" id="3432186at2759"/>
<dbReference type="InterPro" id="IPR010730">
    <property type="entry name" value="HET"/>
</dbReference>
<evidence type="ECO:0000259" key="1">
    <source>
        <dbReference type="Pfam" id="PF06985"/>
    </source>
</evidence>
<keyword evidence="3" id="KW-1185">Reference proteome</keyword>